<keyword evidence="3" id="KW-1185">Reference proteome</keyword>
<dbReference type="AlphaFoldDB" id="A0A0F2TAE4"/>
<sequence length="73" mass="7491">MSPRPAREARKGGAGARAAPAGGPWRTPPAGTRTCGPGSCERPHTAAGQSRNRTGFPCVDSRSEHTCCGVSLM</sequence>
<dbReference type="PATRIC" id="fig|359131.3.peg.5414"/>
<proteinExistence type="predicted"/>
<gene>
    <name evidence="2" type="ORF">VM95_22690</name>
</gene>
<reference evidence="2 3" key="1">
    <citation type="submission" date="2015-02" db="EMBL/GenBank/DDBJ databases">
        <authorList>
            <person name="Ju K.-S."/>
            <person name="Doroghazi J.R."/>
            <person name="Metcalf W."/>
        </authorList>
    </citation>
    <scope>NUCLEOTIDE SEQUENCE [LARGE SCALE GENOMIC DNA]</scope>
    <source>
        <strain evidence="2 3">ATCC 31215</strain>
    </source>
</reference>
<organism evidence="2 3">
    <name type="scientific">Streptomyces rubellomurinus (strain ATCC 31215)</name>
    <dbReference type="NCBI Taxonomy" id="359131"/>
    <lineage>
        <taxon>Bacteria</taxon>
        <taxon>Bacillati</taxon>
        <taxon>Actinomycetota</taxon>
        <taxon>Actinomycetes</taxon>
        <taxon>Kitasatosporales</taxon>
        <taxon>Streptomycetaceae</taxon>
        <taxon>Streptomyces</taxon>
    </lineage>
</organism>
<evidence type="ECO:0000256" key="1">
    <source>
        <dbReference type="SAM" id="MobiDB-lite"/>
    </source>
</evidence>
<accession>A0A0F2TAE4</accession>
<dbReference type="Proteomes" id="UP000033699">
    <property type="component" value="Unassembled WGS sequence"/>
</dbReference>
<feature type="compositionally biased region" description="Basic and acidic residues" evidence="1">
    <location>
        <begin position="1"/>
        <end position="11"/>
    </location>
</feature>
<protein>
    <submittedName>
        <fullName evidence="2">Uncharacterized protein</fullName>
    </submittedName>
</protein>
<dbReference type="EMBL" id="JZKH01000049">
    <property type="protein sequence ID" value="KJS60168.1"/>
    <property type="molecule type" value="Genomic_DNA"/>
</dbReference>
<evidence type="ECO:0000313" key="2">
    <source>
        <dbReference type="EMBL" id="KJS60168.1"/>
    </source>
</evidence>
<feature type="region of interest" description="Disordered" evidence="1">
    <location>
        <begin position="1"/>
        <end position="54"/>
    </location>
</feature>
<comment type="caution">
    <text evidence="2">The sequence shown here is derived from an EMBL/GenBank/DDBJ whole genome shotgun (WGS) entry which is preliminary data.</text>
</comment>
<feature type="compositionally biased region" description="Low complexity" evidence="1">
    <location>
        <begin position="16"/>
        <end position="34"/>
    </location>
</feature>
<name>A0A0F2TAE4_STRR3</name>
<evidence type="ECO:0000313" key="3">
    <source>
        <dbReference type="Proteomes" id="UP000033699"/>
    </source>
</evidence>